<dbReference type="GO" id="GO:0043022">
    <property type="term" value="F:ribosome binding"/>
    <property type="evidence" value="ECO:0007669"/>
    <property type="project" value="TreeGrafter"/>
</dbReference>
<reference evidence="9" key="1">
    <citation type="submission" date="2021-06" db="EMBL/GenBank/DDBJ databases">
        <title>44 bacteria genomes isolated from Dapeng, Shenzhen.</title>
        <authorList>
            <person name="Zheng W."/>
            <person name="Yu S."/>
            <person name="Huang Y."/>
        </authorList>
    </citation>
    <scope>NUCLEOTIDE SEQUENCE</scope>
    <source>
        <strain evidence="9">DP5N28-2</strain>
    </source>
</reference>
<evidence type="ECO:0000256" key="4">
    <source>
        <dbReference type="HAMAP-Rule" id="MF_00080"/>
    </source>
</evidence>
<feature type="region of interest" description="Disordered" evidence="6">
    <location>
        <begin position="1"/>
        <end position="20"/>
    </location>
</feature>
<keyword evidence="4" id="KW-0963">Cytoplasm</keyword>
<dbReference type="RefSeq" id="WP_222580771.1">
    <property type="nucleotide sequence ID" value="NZ_JAHVHU010000013.1"/>
</dbReference>
<evidence type="ECO:0000259" key="8">
    <source>
        <dbReference type="Pfam" id="PF05198"/>
    </source>
</evidence>
<comment type="caution">
    <text evidence="9">The sequence shown here is derived from an EMBL/GenBank/DDBJ whole genome shotgun (WGS) entry which is preliminary data.</text>
</comment>
<dbReference type="NCBIfam" id="TIGR00168">
    <property type="entry name" value="infC"/>
    <property type="match status" value="1"/>
</dbReference>
<evidence type="ECO:0000256" key="5">
    <source>
        <dbReference type="NCBIfam" id="TIGR00168"/>
    </source>
</evidence>
<dbReference type="Pfam" id="PF05198">
    <property type="entry name" value="IF3_N"/>
    <property type="match status" value="1"/>
</dbReference>
<gene>
    <name evidence="4 9" type="primary">infC</name>
    <name evidence="9" type="ORF">KUV50_13860</name>
</gene>
<dbReference type="EMBL" id="JAHVHU010000013">
    <property type="protein sequence ID" value="MBY5959233.1"/>
    <property type="molecule type" value="Genomic_DNA"/>
</dbReference>
<accession>A0A953LB02</accession>
<feature type="compositionally biased region" description="Basic residues" evidence="6">
    <location>
        <begin position="1"/>
        <end position="12"/>
    </location>
</feature>
<evidence type="ECO:0000256" key="1">
    <source>
        <dbReference type="ARBA" id="ARBA00005439"/>
    </source>
</evidence>
<keyword evidence="2 4" id="KW-0396">Initiation factor</keyword>
<comment type="subcellular location">
    <subcellularLocation>
        <location evidence="4">Cytoplasm</location>
    </subcellularLocation>
</comment>
<feature type="domain" description="Translation initiation factor 3 C-terminal" evidence="7">
    <location>
        <begin position="108"/>
        <end position="192"/>
    </location>
</feature>
<dbReference type="InterPro" id="IPR036788">
    <property type="entry name" value="T_IF-3_C_sf"/>
</dbReference>
<organism evidence="9 10">
    <name type="scientific">Membranihabitans marinus</name>
    <dbReference type="NCBI Taxonomy" id="1227546"/>
    <lineage>
        <taxon>Bacteria</taxon>
        <taxon>Pseudomonadati</taxon>
        <taxon>Bacteroidota</taxon>
        <taxon>Saprospiria</taxon>
        <taxon>Saprospirales</taxon>
        <taxon>Saprospiraceae</taxon>
        <taxon>Membranihabitans</taxon>
    </lineage>
</organism>
<dbReference type="GO" id="GO:0032790">
    <property type="term" value="P:ribosome disassembly"/>
    <property type="evidence" value="ECO:0007669"/>
    <property type="project" value="TreeGrafter"/>
</dbReference>
<dbReference type="GO" id="GO:0005829">
    <property type="term" value="C:cytosol"/>
    <property type="evidence" value="ECO:0007669"/>
    <property type="project" value="TreeGrafter"/>
</dbReference>
<dbReference type="AlphaFoldDB" id="A0A953LB02"/>
<name>A0A953LB02_9BACT</name>
<dbReference type="PANTHER" id="PTHR10938">
    <property type="entry name" value="TRANSLATION INITIATION FACTOR IF-3"/>
    <property type="match status" value="1"/>
</dbReference>
<dbReference type="Gene3D" id="3.30.110.10">
    <property type="entry name" value="Translation initiation factor 3 (IF-3), C-terminal domain"/>
    <property type="match status" value="1"/>
</dbReference>
<proteinExistence type="inferred from homology"/>
<dbReference type="Gene3D" id="3.10.20.80">
    <property type="entry name" value="Translation initiation factor 3 (IF-3), N-terminal domain"/>
    <property type="match status" value="1"/>
</dbReference>
<dbReference type="SUPFAM" id="SSF54364">
    <property type="entry name" value="Translation initiation factor IF3, N-terminal domain"/>
    <property type="match status" value="1"/>
</dbReference>
<evidence type="ECO:0000256" key="3">
    <source>
        <dbReference type="ARBA" id="ARBA00022917"/>
    </source>
</evidence>
<dbReference type="Pfam" id="PF00707">
    <property type="entry name" value="IF3_C"/>
    <property type="match status" value="1"/>
</dbReference>
<protein>
    <recommendedName>
        <fullName evidence="4 5">Translation initiation factor IF-3</fullName>
    </recommendedName>
</protein>
<dbReference type="InterPro" id="IPR036787">
    <property type="entry name" value="T_IF-3_N_sf"/>
</dbReference>
<dbReference type="GO" id="GO:0003743">
    <property type="term" value="F:translation initiation factor activity"/>
    <property type="evidence" value="ECO:0007669"/>
    <property type="project" value="UniProtKB-UniRule"/>
</dbReference>
<dbReference type="GO" id="GO:0016020">
    <property type="term" value="C:membrane"/>
    <property type="evidence" value="ECO:0007669"/>
    <property type="project" value="TreeGrafter"/>
</dbReference>
<comment type="function">
    <text evidence="4">IF-3 binds to the 30S ribosomal subunit and shifts the equilibrium between 70S ribosomes and their 50S and 30S subunits in favor of the free subunits, thus enhancing the availability of 30S subunits on which protein synthesis initiation begins.</text>
</comment>
<evidence type="ECO:0000313" key="10">
    <source>
        <dbReference type="Proteomes" id="UP000753961"/>
    </source>
</evidence>
<evidence type="ECO:0000256" key="2">
    <source>
        <dbReference type="ARBA" id="ARBA00022540"/>
    </source>
</evidence>
<dbReference type="SUPFAM" id="SSF55200">
    <property type="entry name" value="Translation initiation factor IF3, C-terminal domain"/>
    <property type="match status" value="1"/>
</dbReference>
<sequence>MARRYSRSRNYKPKNTAEHRINEHIKIPEVRLVGDNLDELGEVIGQNIESGVFRTNIVKDWAREMGLDLVEIAPKAKPPVVKIIDYNKFLYNKKKKEKEIKNKASKTVIKEIRFGPNTDDHDFEFKLKHAKGFLEDGAKVKAYVHFRGRTIVFKERGELLLLRFLKELEDYGSAESLPKLEGKRMIVIVSPKKKN</sequence>
<dbReference type="Proteomes" id="UP000753961">
    <property type="component" value="Unassembled WGS sequence"/>
</dbReference>
<keyword evidence="10" id="KW-1185">Reference proteome</keyword>
<dbReference type="HAMAP" id="MF_00080">
    <property type="entry name" value="IF_3"/>
    <property type="match status" value="1"/>
</dbReference>
<comment type="similarity">
    <text evidence="1 4">Belongs to the IF-3 family.</text>
</comment>
<dbReference type="InterPro" id="IPR001288">
    <property type="entry name" value="Translation_initiation_fac_3"/>
</dbReference>
<dbReference type="InterPro" id="IPR019814">
    <property type="entry name" value="Translation_initiation_fac_3_N"/>
</dbReference>
<dbReference type="PANTHER" id="PTHR10938:SF0">
    <property type="entry name" value="TRANSLATION INITIATION FACTOR IF-3, MITOCHONDRIAL"/>
    <property type="match status" value="1"/>
</dbReference>
<feature type="domain" description="Translation initiation factor 3 N-terminal" evidence="8">
    <location>
        <begin position="21"/>
        <end position="99"/>
    </location>
</feature>
<dbReference type="InterPro" id="IPR019815">
    <property type="entry name" value="Translation_initiation_fac_3_C"/>
</dbReference>
<keyword evidence="3 4" id="KW-0648">Protein biosynthesis</keyword>
<evidence type="ECO:0000313" key="9">
    <source>
        <dbReference type="EMBL" id="MBY5959233.1"/>
    </source>
</evidence>
<dbReference type="FunFam" id="3.30.110.10:FF:000001">
    <property type="entry name" value="Translation initiation factor IF-3"/>
    <property type="match status" value="1"/>
</dbReference>
<evidence type="ECO:0000256" key="6">
    <source>
        <dbReference type="SAM" id="MobiDB-lite"/>
    </source>
</evidence>
<comment type="subunit">
    <text evidence="4">Monomer.</text>
</comment>
<evidence type="ECO:0000259" key="7">
    <source>
        <dbReference type="Pfam" id="PF00707"/>
    </source>
</evidence>